<comment type="subcellular location">
    <subcellularLocation>
        <location evidence="2">Membrane</location>
        <topology evidence="2">Single-pass membrane protein</topology>
    </subcellularLocation>
    <subcellularLocation>
        <location evidence="16">Plastid</location>
        <location evidence="16">Chloroplast outer membrane</location>
    </subcellularLocation>
</comment>
<keyword evidence="5" id="KW-0934">Plastid</keyword>
<keyword evidence="12" id="KW-0653">Protein transport</keyword>
<keyword evidence="6 18" id="KW-0812">Transmembrane</keyword>
<dbReference type="InterPro" id="IPR027417">
    <property type="entry name" value="P-loop_NTPase"/>
</dbReference>
<keyword evidence="7" id="KW-0479">Metal-binding</keyword>
<dbReference type="EMBL" id="BAAFRS010000003">
    <property type="protein sequence ID" value="GAB1218732.1"/>
    <property type="molecule type" value="Genomic_DNA"/>
</dbReference>
<feature type="transmembrane region" description="Helical" evidence="18">
    <location>
        <begin position="290"/>
        <end position="319"/>
    </location>
</feature>
<evidence type="ECO:0000313" key="21">
    <source>
        <dbReference type="Proteomes" id="UP001628156"/>
    </source>
</evidence>
<organism evidence="20 21">
    <name type="scientific">Entamoeba nuttalli</name>
    <dbReference type="NCBI Taxonomy" id="412467"/>
    <lineage>
        <taxon>Eukaryota</taxon>
        <taxon>Amoebozoa</taxon>
        <taxon>Evosea</taxon>
        <taxon>Archamoebae</taxon>
        <taxon>Mastigamoebida</taxon>
        <taxon>Entamoebidae</taxon>
        <taxon>Entamoeba</taxon>
    </lineage>
</organism>
<evidence type="ECO:0000256" key="13">
    <source>
        <dbReference type="ARBA" id="ARBA00022989"/>
    </source>
</evidence>
<dbReference type="Proteomes" id="UP001628156">
    <property type="component" value="Unassembled WGS sequence"/>
</dbReference>
<sequence length="361" mass="40039">MSLQNQTKLLLIGETGNGKSSHGNFILKKNVFKVGNNSNSETNKPLKYFGEGDRKDLIVIDTPGFNDTDNFDEEHIQNIVDCVRAEGLQGIILTMNYNVGKFTDNIKQVIKTINDIFKIKDIWKHVCIVWTKCYNYTPKKKLEQGKKEKEEFKENIISFINQINKTNEDIKIPMYYVDSDPDEDYDNKRSEKEIEKLIKWGRGLELIDEEEIKKLIGEYKEIKYEEKEEKGKIIKETIFSITYEKKTYRREIKVKYNGKEIKGEWHLINTKTITEDKSIFDAKVWGVVKVLGVISLAGAVVVGVAVVGAAVGAAVGGAVGAATSIGVIDGAVGGAVIGAAVGVIGGAIGGIGVANDVIKDK</sequence>
<keyword evidence="9" id="KW-0378">Hydrolase</keyword>
<keyword evidence="14" id="KW-0342">GTP-binding</keyword>
<evidence type="ECO:0000256" key="17">
    <source>
        <dbReference type="SAM" id="Coils"/>
    </source>
</evidence>
<keyword evidence="10" id="KW-1002">Plastid outer membrane</keyword>
<evidence type="ECO:0000256" key="7">
    <source>
        <dbReference type="ARBA" id="ARBA00022723"/>
    </source>
</evidence>
<evidence type="ECO:0000313" key="20">
    <source>
        <dbReference type="EMBL" id="GAB1218732.1"/>
    </source>
</evidence>
<evidence type="ECO:0000256" key="2">
    <source>
        <dbReference type="ARBA" id="ARBA00004167"/>
    </source>
</evidence>
<comment type="caution">
    <text evidence="20">The sequence shown here is derived from an EMBL/GenBank/DDBJ whole genome shotgun (WGS) entry which is preliminary data.</text>
</comment>
<evidence type="ECO:0000256" key="8">
    <source>
        <dbReference type="ARBA" id="ARBA00022741"/>
    </source>
</evidence>
<evidence type="ECO:0000256" key="14">
    <source>
        <dbReference type="ARBA" id="ARBA00023134"/>
    </source>
</evidence>
<feature type="coiled-coil region" evidence="17">
    <location>
        <begin position="142"/>
        <end position="169"/>
    </location>
</feature>
<comment type="cofactor">
    <cofactor evidence="1">
        <name>Mg(2+)</name>
        <dbReference type="ChEBI" id="CHEBI:18420"/>
    </cofactor>
</comment>
<evidence type="ECO:0000256" key="16">
    <source>
        <dbReference type="ARBA" id="ARBA00024013"/>
    </source>
</evidence>
<gene>
    <name evidence="20" type="ORF">ENUP19_0003G0017</name>
</gene>
<keyword evidence="21" id="KW-1185">Reference proteome</keyword>
<dbReference type="PROSITE" id="PS51720">
    <property type="entry name" value="G_AIG1"/>
    <property type="match status" value="1"/>
</dbReference>
<keyword evidence="4" id="KW-0150">Chloroplast</keyword>
<name>A0ABQ0D7R8_9EUKA</name>
<dbReference type="PANTHER" id="PTHR10903">
    <property type="entry name" value="GTPASE, IMAP FAMILY MEMBER-RELATED"/>
    <property type="match status" value="1"/>
</dbReference>
<dbReference type="Gene3D" id="3.40.50.300">
    <property type="entry name" value="P-loop containing nucleotide triphosphate hydrolases"/>
    <property type="match status" value="1"/>
</dbReference>
<protein>
    <recommendedName>
        <fullName evidence="19">AIG1-type G domain-containing protein</fullName>
    </recommendedName>
</protein>
<keyword evidence="13 18" id="KW-1133">Transmembrane helix</keyword>
<evidence type="ECO:0000259" key="19">
    <source>
        <dbReference type="PROSITE" id="PS51720"/>
    </source>
</evidence>
<feature type="domain" description="AIG1-type G" evidence="19">
    <location>
        <begin position="4"/>
        <end position="228"/>
    </location>
</feature>
<evidence type="ECO:0000256" key="12">
    <source>
        <dbReference type="ARBA" id="ARBA00022927"/>
    </source>
</evidence>
<keyword evidence="15 18" id="KW-0472">Membrane</keyword>
<feature type="transmembrane region" description="Helical" evidence="18">
    <location>
        <begin position="331"/>
        <end position="354"/>
    </location>
</feature>
<reference evidence="20 21" key="1">
    <citation type="journal article" date="2019" name="PLoS Negl. Trop. Dis.">
        <title>Whole genome sequencing of Entamoeba nuttalli reveals mammalian host-related molecular signatures and a novel octapeptide-repeat surface protein.</title>
        <authorList>
            <person name="Tanaka M."/>
            <person name="Makiuchi T."/>
            <person name="Komiyama T."/>
            <person name="Shiina T."/>
            <person name="Osaki K."/>
            <person name="Tachibana H."/>
        </authorList>
    </citation>
    <scope>NUCLEOTIDE SEQUENCE [LARGE SCALE GENOMIC DNA]</scope>
    <source>
        <strain evidence="20 21">P19-061405</strain>
    </source>
</reference>
<keyword evidence="3" id="KW-0813">Transport</keyword>
<proteinExistence type="predicted"/>
<evidence type="ECO:0000256" key="11">
    <source>
        <dbReference type="ARBA" id="ARBA00022842"/>
    </source>
</evidence>
<evidence type="ECO:0000256" key="15">
    <source>
        <dbReference type="ARBA" id="ARBA00023136"/>
    </source>
</evidence>
<evidence type="ECO:0000256" key="4">
    <source>
        <dbReference type="ARBA" id="ARBA00022528"/>
    </source>
</evidence>
<dbReference type="InterPro" id="IPR045058">
    <property type="entry name" value="GIMA/IAN/Toc"/>
</dbReference>
<evidence type="ECO:0000256" key="3">
    <source>
        <dbReference type="ARBA" id="ARBA00022448"/>
    </source>
</evidence>
<keyword evidence="8" id="KW-0547">Nucleotide-binding</keyword>
<keyword evidence="11" id="KW-0460">Magnesium</keyword>
<dbReference type="PANTHER" id="PTHR10903:SF135">
    <property type="entry name" value="TRANSLOCASE OF CHLOROPLAST 120, CHLOROPLASTIC-RELATED"/>
    <property type="match status" value="1"/>
</dbReference>
<dbReference type="SUPFAM" id="SSF52540">
    <property type="entry name" value="P-loop containing nucleoside triphosphate hydrolases"/>
    <property type="match status" value="1"/>
</dbReference>
<evidence type="ECO:0000256" key="1">
    <source>
        <dbReference type="ARBA" id="ARBA00001946"/>
    </source>
</evidence>
<accession>A0ABQ0D7R8</accession>
<evidence type="ECO:0000256" key="6">
    <source>
        <dbReference type="ARBA" id="ARBA00022692"/>
    </source>
</evidence>
<dbReference type="Pfam" id="PF04548">
    <property type="entry name" value="AIG1"/>
    <property type="match status" value="1"/>
</dbReference>
<keyword evidence="17" id="KW-0175">Coiled coil</keyword>
<evidence type="ECO:0000256" key="9">
    <source>
        <dbReference type="ARBA" id="ARBA00022801"/>
    </source>
</evidence>
<evidence type="ECO:0000256" key="5">
    <source>
        <dbReference type="ARBA" id="ARBA00022640"/>
    </source>
</evidence>
<evidence type="ECO:0000256" key="10">
    <source>
        <dbReference type="ARBA" id="ARBA00022805"/>
    </source>
</evidence>
<evidence type="ECO:0000256" key="18">
    <source>
        <dbReference type="SAM" id="Phobius"/>
    </source>
</evidence>
<dbReference type="InterPro" id="IPR006703">
    <property type="entry name" value="G_AIG1"/>
</dbReference>